<dbReference type="Proteomes" id="UP001054945">
    <property type="component" value="Unassembled WGS sequence"/>
</dbReference>
<dbReference type="SUPFAM" id="SSF54695">
    <property type="entry name" value="POZ domain"/>
    <property type="match status" value="1"/>
</dbReference>
<dbReference type="InterPro" id="IPR011333">
    <property type="entry name" value="SKP1/BTB/POZ_sf"/>
</dbReference>
<name>A0AAV4QXI8_CAEEX</name>
<evidence type="ECO:0000259" key="1">
    <source>
        <dbReference type="PROSITE" id="PS50097"/>
    </source>
</evidence>
<dbReference type="PROSITE" id="PS50144">
    <property type="entry name" value="MATH"/>
    <property type="match status" value="1"/>
</dbReference>
<evidence type="ECO:0008006" key="5">
    <source>
        <dbReference type="Google" id="ProtNLM"/>
    </source>
</evidence>
<dbReference type="PROSITE" id="PS50097">
    <property type="entry name" value="BTB"/>
    <property type="match status" value="1"/>
</dbReference>
<dbReference type="GO" id="GO:0016567">
    <property type="term" value="P:protein ubiquitination"/>
    <property type="evidence" value="ECO:0007669"/>
    <property type="project" value="InterPro"/>
</dbReference>
<dbReference type="Gene3D" id="3.30.710.10">
    <property type="entry name" value="Potassium Channel Kv1.1, Chain A"/>
    <property type="match status" value="1"/>
</dbReference>
<dbReference type="Pfam" id="PF22486">
    <property type="entry name" value="MATH_2"/>
    <property type="match status" value="1"/>
</dbReference>
<dbReference type="SUPFAM" id="SSF49599">
    <property type="entry name" value="TRAF domain-like"/>
    <property type="match status" value="1"/>
</dbReference>
<protein>
    <recommendedName>
        <fullName evidence="5">BTB domain-containing protein</fullName>
    </recommendedName>
</protein>
<dbReference type="EMBL" id="BPLR01007027">
    <property type="protein sequence ID" value="GIY13975.1"/>
    <property type="molecule type" value="Genomic_DNA"/>
</dbReference>
<feature type="domain" description="MATH" evidence="2">
    <location>
        <begin position="9"/>
        <end position="134"/>
    </location>
</feature>
<organism evidence="3 4">
    <name type="scientific">Caerostris extrusa</name>
    <name type="common">Bark spider</name>
    <name type="synonym">Caerostris bankana</name>
    <dbReference type="NCBI Taxonomy" id="172846"/>
    <lineage>
        <taxon>Eukaryota</taxon>
        <taxon>Metazoa</taxon>
        <taxon>Ecdysozoa</taxon>
        <taxon>Arthropoda</taxon>
        <taxon>Chelicerata</taxon>
        <taxon>Arachnida</taxon>
        <taxon>Araneae</taxon>
        <taxon>Araneomorphae</taxon>
        <taxon>Entelegynae</taxon>
        <taxon>Araneoidea</taxon>
        <taxon>Araneidae</taxon>
        <taxon>Caerostris</taxon>
    </lineage>
</organism>
<evidence type="ECO:0000313" key="3">
    <source>
        <dbReference type="EMBL" id="GIY13975.1"/>
    </source>
</evidence>
<proteinExistence type="predicted"/>
<comment type="caution">
    <text evidence="3">The sequence shown here is derived from an EMBL/GenBank/DDBJ whole genome shotgun (WGS) entry which is preliminary data.</text>
</comment>
<dbReference type="SMART" id="SM00061">
    <property type="entry name" value="MATH"/>
    <property type="match status" value="1"/>
</dbReference>
<dbReference type="Gene3D" id="2.60.210.10">
    <property type="entry name" value="Apoptosis, Tumor Necrosis Factor Receptor Associated Protein 2, Chain A"/>
    <property type="match status" value="1"/>
</dbReference>
<dbReference type="InterPro" id="IPR008974">
    <property type="entry name" value="TRAF-like"/>
</dbReference>
<feature type="domain" description="BTB" evidence="1">
    <location>
        <begin position="166"/>
        <end position="226"/>
    </location>
</feature>
<sequence>MPDLNLSKRFRVLWKIKKFDLLCSKKRRSIKSPVFIIRALKNTKWNVIFYPRGLEDLDYMECSLVRISAAKEPETIKFKFKIGIITQDGNCRFQKSMNAFLKRNGYLYVTNFIKRSQLELSDTPNGILTIIFQFLPIPCLNSNLHKKDVEKLQKDLTSILTSGYRSDLTIHCLDQKFKVHKFVIRSRRPTFRRYFNIENIVQVNNVVVTDVEPSMLSSFLHRLYSN</sequence>
<reference evidence="3 4" key="1">
    <citation type="submission" date="2021-06" db="EMBL/GenBank/DDBJ databases">
        <title>Caerostris extrusa draft genome.</title>
        <authorList>
            <person name="Kono N."/>
            <person name="Arakawa K."/>
        </authorList>
    </citation>
    <scope>NUCLEOTIDE SEQUENCE [LARGE SCALE GENOMIC DNA]</scope>
</reference>
<accession>A0AAV4QXI8</accession>
<dbReference type="CDD" id="cd00121">
    <property type="entry name" value="MATH"/>
    <property type="match status" value="1"/>
</dbReference>
<dbReference type="Pfam" id="PF00651">
    <property type="entry name" value="BTB"/>
    <property type="match status" value="1"/>
</dbReference>
<dbReference type="InterPro" id="IPR000210">
    <property type="entry name" value="BTB/POZ_dom"/>
</dbReference>
<dbReference type="PANTHER" id="PTHR26379:SF187">
    <property type="entry name" value="OS07G0655300 PROTEIN"/>
    <property type="match status" value="1"/>
</dbReference>
<dbReference type="AlphaFoldDB" id="A0AAV4QXI8"/>
<evidence type="ECO:0000259" key="2">
    <source>
        <dbReference type="PROSITE" id="PS50144"/>
    </source>
</evidence>
<keyword evidence="4" id="KW-1185">Reference proteome</keyword>
<dbReference type="InterPro" id="IPR002083">
    <property type="entry name" value="MATH/TRAF_dom"/>
</dbReference>
<dbReference type="InterPro" id="IPR045005">
    <property type="entry name" value="BPM1-6"/>
</dbReference>
<gene>
    <name evidence="3" type="ORF">CEXT_477811</name>
</gene>
<evidence type="ECO:0000313" key="4">
    <source>
        <dbReference type="Proteomes" id="UP001054945"/>
    </source>
</evidence>
<dbReference type="PANTHER" id="PTHR26379">
    <property type="entry name" value="BTB/POZ AND MATH DOMAIN-CONTAINING PROTEIN 1"/>
    <property type="match status" value="1"/>
</dbReference>